<evidence type="ECO:0000256" key="4">
    <source>
        <dbReference type="ARBA" id="ARBA00022729"/>
    </source>
</evidence>
<evidence type="ECO:0000256" key="3">
    <source>
        <dbReference type="ARBA" id="ARBA00022692"/>
    </source>
</evidence>
<dbReference type="PANTHER" id="PTHR10766">
    <property type="entry name" value="TRANSMEMBRANE 9 SUPERFAMILY PROTEIN"/>
    <property type="match status" value="1"/>
</dbReference>
<feature type="transmembrane region" description="Helical" evidence="8">
    <location>
        <begin position="542"/>
        <end position="566"/>
    </location>
</feature>
<organism evidence="9 10">
    <name type="scientific">Ornithorhynchus anatinus</name>
    <name type="common">Duckbill platypus</name>
    <dbReference type="NCBI Taxonomy" id="9258"/>
    <lineage>
        <taxon>Eukaryota</taxon>
        <taxon>Metazoa</taxon>
        <taxon>Chordata</taxon>
        <taxon>Craniata</taxon>
        <taxon>Vertebrata</taxon>
        <taxon>Euteleostomi</taxon>
        <taxon>Mammalia</taxon>
        <taxon>Monotremata</taxon>
        <taxon>Ornithorhynchidae</taxon>
        <taxon>Ornithorhynchus</taxon>
    </lineage>
</organism>
<feature type="transmembrane region" description="Helical" evidence="8">
    <location>
        <begin position="243"/>
        <end position="265"/>
    </location>
</feature>
<evidence type="ECO:0000256" key="6">
    <source>
        <dbReference type="ARBA" id="ARBA00023136"/>
    </source>
</evidence>
<keyword evidence="10" id="KW-1185">Reference proteome</keyword>
<keyword evidence="6 8" id="KW-0472">Membrane</keyword>
<accession>A0A6I8MZL2</accession>
<gene>
    <name evidence="9" type="primary">TM9SF1</name>
</gene>
<dbReference type="OMA" id="LEVHWLS"/>
<dbReference type="GO" id="GO:0000421">
    <property type="term" value="C:autophagosome membrane"/>
    <property type="evidence" value="ECO:0007669"/>
    <property type="project" value="UniProtKB-SubCell"/>
</dbReference>
<feature type="chain" id="PRO_5026374617" description="Transmembrane 9 superfamily member" evidence="8">
    <location>
        <begin position="35"/>
        <end position="617"/>
    </location>
</feature>
<keyword evidence="3 8" id="KW-0812">Transmembrane</keyword>
<feature type="transmembrane region" description="Helical" evidence="8">
    <location>
        <begin position="509"/>
        <end position="530"/>
    </location>
</feature>
<sequence length="617" mass="69155">TMTPGAPRRRPGPRLLPLLLSLLLDPGRAPGAAGETRYRPGDPVVLYVNKVGPYHNPQETYHYYQLPVCSPDKVRHKSLSLGEVLDGDRMAESLYQIRFRENAEKRTLCHLQLTPAQVERLRRAVEELYYFEFVVDDLPVRGFVGYMEESGFLPHSHKLGLWTHLDFHLGFHGDRIVSANVSVRDVKPHSLDGGRRAEEPLRLTHTYSVRWAEGGPERRGDRRGGGGGAGDGFFFPRTLEIHWLSVINSMVLVFLLVGFVAVILMRVLRNDLARYNLDEETAAAGGGGGAADDFDQGDNGWKIIHTDVFRFPPYRGLLCAVLGVGAQFLALGTGIIVMALLGLFNVHRHGAINSAAILLYALTCCVSGYVSSHFYRQIGGERWVWNVVLTTSLFSVPFFLTWSVVNSVHWANGSTQALPATTVVLLLTVWLLVGFPLTVIGGIFGKNNAGPFDAPCRTKNVAREIPPQPWYKSTLVHMTIGGFLPFSAISVELYYIFATVWGREQYTLYGILFFVFAILLSVGACISVSLTYFQLSGEDYRWWWRSVLSTGSTGLFIFLYSVFYYARRSNMSGPVQTVEFFGYSFLTGYVFFLMLGTISFFSSLKFIRYIYVNLKMD</sequence>
<keyword evidence="5 8" id="KW-1133">Transmembrane helix</keyword>
<evidence type="ECO:0000256" key="1">
    <source>
        <dbReference type="ARBA" id="ARBA00004542"/>
    </source>
</evidence>
<feature type="transmembrane region" description="Helical" evidence="8">
    <location>
        <begin position="350"/>
        <end position="371"/>
    </location>
</feature>
<keyword evidence="4 8" id="KW-0732">Signal</keyword>
<evidence type="ECO:0000256" key="5">
    <source>
        <dbReference type="ARBA" id="ARBA00022989"/>
    </source>
</evidence>
<feature type="transmembrane region" description="Helical" evidence="8">
    <location>
        <begin position="586"/>
        <end position="607"/>
    </location>
</feature>
<feature type="signal peptide" evidence="8">
    <location>
        <begin position="1"/>
        <end position="34"/>
    </location>
</feature>
<dbReference type="FunCoup" id="A0A6I8MZL2">
    <property type="interactions" value="590"/>
</dbReference>
<dbReference type="GeneTree" id="ENSGT00940000158667"/>
<dbReference type="InParanoid" id="A0A6I8MZL2"/>
<dbReference type="Pfam" id="PF02990">
    <property type="entry name" value="EMP70"/>
    <property type="match status" value="1"/>
</dbReference>
<dbReference type="Ensembl" id="ENSOANT00000059683.1">
    <property type="protein sequence ID" value="ENSOANP00000034145.1"/>
    <property type="gene ID" value="ENSOANG00000043099.1"/>
</dbReference>
<proteinExistence type="inferred from homology"/>
<reference evidence="9" key="1">
    <citation type="submission" date="2025-08" db="UniProtKB">
        <authorList>
            <consortium name="Ensembl"/>
        </authorList>
    </citation>
    <scope>IDENTIFICATION</scope>
    <source>
        <strain evidence="9">Glennie</strain>
    </source>
</reference>
<dbReference type="Bgee" id="ENSOANG00000043099">
    <property type="expression patterns" value="Expressed in adult mammalian kidney and 7 other cell types or tissues"/>
</dbReference>
<dbReference type="AlphaFoldDB" id="A0A6I8MZL2"/>
<evidence type="ECO:0000256" key="2">
    <source>
        <dbReference type="ARBA" id="ARBA00005227"/>
    </source>
</evidence>
<comment type="subcellular location">
    <subcellularLocation>
        <location evidence="1">Cytoplasmic vesicle</location>
        <location evidence="1">Autophagosome membrane</location>
        <topology evidence="1">Multi-pass membrane protein</topology>
    </subcellularLocation>
</comment>
<dbReference type="Proteomes" id="UP000002279">
    <property type="component" value="Unplaced"/>
</dbReference>
<reference evidence="9" key="2">
    <citation type="submission" date="2025-09" db="UniProtKB">
        <authorList>
            <consortium name="Ensembl"/>
        </authorList>
    </citation>
    <scope>IDENTIFICATION</scope>
    <source>
        <strain evidence="9">Glennie</strain>
    </source>
</reference>
<dbReference type="PANTHER" id="PTHR10766:SF177">
    <property type="entry name" value="TRANSMEMBRANE 9 SUPERFAMILY MEMBER 1"/>
    <property type="match status" value="1"/>
</dbReference>
<protein>
    <recommendedName>
        <fullName evidence="8">Transmembrane 9 superfamily member</fullName>
    </recommendedName>
</protein>
<feature type="transmembrane region" description="Helical" evidence="8">
    <location>
        <begin position="383"/>
        <end position="405"/>
    </location>
</feature>
<comment type="similarity">
    <text evidence="2 8">Belongs to the nonaspanin (TM9SF) (TC 9.A.2) family.</text>
</comment>
<dbReference type="GO" id="GO:0072657">
    <property type="term" value="P:protein localization to membrane"/>
    <property type="evidence" value="ECO:0000318"/>
    <property type="project" value="GO_Central"/>
</dbReference>
<evidence type="ECO:0000256" key="7">
    <source>
        <dbReference type="ARBA" id="ARBA00037688"/>
    </source>
</evidence>
<dbReference type="GO" id="GO:0016020">
    <property type="term" value="C:membrane"/>
    <property type="evidence" value="ECO:0000318"/>
    <property type="project" value="GO_Central"/>
</dbReference>
<evidence type="ECO:0000313" key="9">
    <source>
        <dbReference type="Ensembl" id="ENSOANP00000034145.1"/>
    </source>
</evidence>
<comment type="function">
    <text evidence="7">Plays an essential role in autophagy.</text>
</comment>
<evidence type="ECO:0000313" key="10">
    <source>
        <dbReference type="Proteomes" id="UP000002279"/>
    </source>
</evidence>
<dbReference type="InterPro" id="IPR004240">
    <property type="entry name" value="EMP70"/>
</dbReference>
<feature type="transmembrane region" description="Helical" evidence="8">
    <location>
        <begin position="317"/>
        <end position="344"/>
    </location>
</feature>
<name>A0A6I8MZL2_ORNAN</name>
<feature type="transmembrane region" description="Helical" evidence="8">
    <location>
        <begin position="417"/>
        <end position="444"/>
    </location>
</feature>
<evidence type="ECO:0000256" key="8">
    <source>
        <dbReference type="RuleBase" id="RU363079"/>
    </source>
</evidence>
<feature type="transmembrane region" description="Helical" evidence="8">
    <location>
        <begin position="475"/>
        <end position="497"/>
    </location>
</feature>